<proteinExistence type="predicted"/>
<evidence type="ECO:0000313" key="5">
    <source>
        <dbReference type="EMBL" id="CAB4196169.1"/>
    </source>
</evidence>
<organism evidence="5">
    <name type="scientific">uncultured Caudovirales phage</name>
    <dbReference type="NCBI Taxonomy" id="2100421"/>
    <lineage>
        <taxon>Viruses</taxon>
        <taxon>Duplodnaviria</taxon>
        <taxon>Heunggongvirae</taxon>
        <taxon>Uroviricota</taxon>
        <taxon>Caudoviricetes</taxon>
        <taxon>Peduoviridae</taxon>
        <taxon>Maltschvirus</taxon>
        <taxon>Maltschvirus maltsch</taxon>
    </lineage>
</organism>
<feature type="compositionally biased region" description="Low complexity" evidence="1">
    <location>
        <begin position="171"/>
        <end position="188"/>
    </location>
</feature>
<dbReference type="EMBL" id="LR797237">
    <property type="protein sequence ID" value="CAB4196169.1"/>
    <property type="molecule type" value="Genomic_DNA"/>
</dbReference>
<evidence type="ECO:0000313" key="2">
    <source>
        <dbReference type="EMBL" id="CAB4145002.1"/>
    </source>
</evidence>
<feature type="region of interest" description="Disordered" evidence="1">
    <location>
        <begin position="1"/>
        <end position="41"/>
    </location>
</feature>
<evidence type="ECO:0000313" key="4">
    <source>
        <dbReference type="EMBL" id="CAB4180752.1"/>
    </source>
</evidence>
<dbReference type="EMBL" id="LR796442">
    <property type="protein sequence ID" value="CAB4145002.1"/>
    <property type="molecule type" value="Genomic_DNA"/>
</dbReference>
<accession>A0A6J5RGQ0</accession>
<dbReference type="EMBL" id="LR796839">
    <property type="protein sequence ID" value="CAB4169223.1"/>
    <property type="molecule type" value="Genomic_DNA"/>
</dbReference>
<evidence type="ECO:0000256" key="1">
    <source>
        <dbReference type="SAM" id="MobiDB-lite"/>
    </source>
</evidence>
<dbReference type="EMBL" id="LR797507">
    <property type="protein sequence ID" value="CAB4221903.1"/>
    <property type="molecule type" value="Genomic_DNA"/>
</dbReference>
<evidence type="ECO:0000313" key="3">
    <source>
        <dbReference type="EMBL" id="CAB4169223.1"/>
    </source>
</evidence>
<sequence length="188" mass="19891">MGLLSQQMPQEGMSEEQGEPVQGPAEEQGEPNEQGGSKYKTKAVSAIPDNLKGAFESVVLAGIKVMSSEGAIPLIQQEMQSNKPMFQKLGESVAGLMGIIAQESKGKMSKDVMIPAALELIGEAADFITRSKLGQVGPDDVKKASQYLVILMLHGQGASQDQITQVMTGNQSQPQSQPQAQPQPQAAA</sequence>
<gene>
    <name evidence="4" type="ORF">UFOVP1053_12</name>
    <name evidence="5" type="ORF">UFOVP1297_61</name>
    <name evidence="6" type="ORF">UFOVP1647_39</name>
    <name evidence="2" type="ORF">UFOVP472_12</name>
    <name evidence="3" type="ORF">UFOVP891_55</name>
</gene>
<feature type="region of interest" description="Disordered" evidence="1">
    <location>
        <begin position="162"/>
        <end position="188"/>
    </location>
</feature>
<protein>
    <submittedName>
        <fullName evidence="5">Uncharacterized protein</fullName>
    </submittedName>
</protein>
<dbReference type="EMBL" id="LR797004">
    <property type="protein sequence ID" value="CAB4180752.1"/>
    <property type="molecule type" value="Genomic_DNA"/>
</dbReference>
<evidence type="ECO:0000313" key="6">
    <source>
        <dbReference type="EMBL" id="CAB4221903.1"/>
    </source>
</evidence>
<name>A0A6J5RGQ0_9CAUD</name>
<reference evidence="5" key="1">
    <citation type="submission" date="2020-05" db="EMBL/GenBank/DDBJ databases">
        <authorList>
            <person name="Chiriac C."/>
            <person name="Salcher M."/>
            <person name="Ghai R."/>
            <person name="Kavagutti S V."/>
        </authorList>
    </citation>
    <scope>NUCLEOTIDE SEQUENCE</scope>
</reference>